<dbReference type="InterPro" id="IPR050739">
    <property type="entry name" value="MFP"/>
</dbReference>
<dbReference type="AlphaFoldDB" id="A0A7Z2T7G9"/>
<dbReference type="Proteomes" id="UP000464262">
    <property type="component" value="Chromosome 2"/>
</dbReference>
<dbReference type="EMBL" id="CP047476">
    <property type="protein sequence ID" value="QIA65781.1"/>
    <property type="molecule type" value="Genomic_DNA"/>
</dbReference>
<evidence type="ECO:0000313" key="3">
    <source>
        <dbReference type="Proteomes" id="UP000464262"/>
    </source>
</evidence>
<dbReference type="Gene3D" id="2.40.50.100">
    <property type="match status" value="1"/>
</dbReference>
<dbReference type="Gene3D" id="2.40.30.170">
    <property type="match status" value="1"/>
</dbReference>
<proteinExistence type="predicted"/>
<evidence type="ECO:0000256" key="1">
    <source>
        <dbReference type="SAM" id="Phobius"/>
    </source>
</evidence>
<keyword evidence="3" id="KW-1185">Reference proteome</keyword>
<keyword evidence="1" id="KW-1133">Transmembrane helix</keyword>
<organism evidence="2 3">
    <name type="scientific">Vibrio astriarenae</name>
    <dbReference type="NCBI Taxonomy" id="1481923"/>
    <lineage>
        <taxon>Bacteria</taxon>
        <taxon>Pseudomonadati</taxon>
        <taxon>Pseudomonadota</taxon>
        <taxon>Gammaproteobacteria</taxon>
        <taxon>Vibrionales</taxon>
        <taxon>Vibrionaceae</taxon>
        <taxon>Vibrio</taxon>
    </lineage>
</organism>
<gene>
    <name evidence="2" type="ORF">GT360_19885</name>
</gene>
<dbReference type="RefSeq" id="WP_164650678.1">
    <property type="nucleotide sequence ID" value="NZ_CP047476.1"/>
</dbReference>
<dbReference type="SUPFAM" id="SSF111369">
    <property type="entry name" value="HlyD-like secretion proteins"/>
    <property type="match status" value="1"/>
</dbReference>
<feature type="transmembrane region" description="Helical" evidence="1">
    <location>
        <begin position="6"/>
        <end position="21"/>
    </location>
</feature>
<feature type="transmembrane region" description="Helical" evidence="1">
    <location>
        <begin position="28"/>
        <end position="49"/>
    </location>
</feature>
<reference evidence="2 3" key="1">
    <citation type="submission" date="2020-01" db="EMBL/GenBank/DDBJ databases">
        <title>Whole genome and functional gene identification of agarase of Vibrio HN897.</title>
        <authorList>
            <person name="Liu Y."/>
            <person name="Zhao Z."/>
        </authorList>
    </citation>
    <scope>NUCLEOTIDE SEQUENCE [LARGE SCALE GENOMIC DNA]</scope>
    <source>
        <strain evidence="2 3">HN897</strain>
    </source>
</reference>
<name>A0A7Z2T7G9_9VIBR</name>
<keyword evidence="1" id="KW-0472">Membrane</keyword>
<sequence length="343" mass="38185">MKEVMLPYILIVWLLFKFNVLKKTAKNYFITTVIGLLLLLALFFGHRFFSPVDMTNSTTIKAPHAVLSPALGQHIDTVFVEHNAEVEKGEVLYTLRDDKVAAAMSEVESALNEIDTTIEAQKVKLAQAFRHLKRNESMDQHVSVKELEEAQDTVELLEAEMRVLIAKRDGLIARNASLEFDLSRLTVTAPFDGMITHVYIADGSRVGSLHLWDTSKKFVEMRIPDQTFDNIQPGQFSEFYVDAYPGQIFRSRVHSIVKATGEAQGGLLPREQAVSSHIQRGAAPIGRTVILEMDKKTMEMMPIGATGSAWISAEKPHSLLGFIDIIGGATLRLTAAKSYLKAL</sequence>
<dbReference type="PANTHER" id="PTHR30386">
    <property type="entry name" value="MEMBRANE FUSION SUBUNIT OF EMRAB-TOLC MULTIDRUG EFFLUX PUMP"/>
    <property type="match status" value="1"/>
</dbReference>
<accession>A0A7Z2T7G9</accession>
<evidence type="ECO:0000313" key="2">
    <source>
        <dbReference type="EMBL" id="QIA65781.1"/>
    </source>
</evidence>
<protein>
    <submittedName>
        <fullName evidence="2">Biotin/lipoyl-binding protein</fullName>
    </submittedName>
</protein>
<keyword evidence="1" id="KW-0812">Transmembrane</keyword>
<dbReference type="KEGG" id="vas:GT360_19885"/>